<sequence length="83" mass="9063">MVPAYHCGIWEARAKTCNRVMPGEKGITSTDAFKDRAKAWATVTVTTKEKLLTCVSAKTNNIEDEEKLIVLALTIPGSPRAVD</sequence>
<keyword evidence="2" id="KW-1185">Reference proteome</keyword>
<proteinExistence type="predicted"/>
<evidence type="ECO:0000313" key="2">
    <source>
        <dbReference type="Proteomes" id="UP000821845"/>
    </source>
</evidence>
<dbReference type="Proteomes" id="UP000821845">
    <property type="component" value="Chromosome 5"/>
</dbReference>
<comment type="caution">
    <text evidence="1">The sequence shown here is derived from an EMBL/GenBank/DDBJ whole genome shotgun (WGS) entry which is preliminary data.</text>
</comment>
<evidence type="ECO:0000313" key="1">
    <source>
        <dbReference type="EMBL" id="KAH6929932.1"/>
    </source>
</evidence>
<protein>
    <submittedName>
        <fullName evidence="1">Uncharacterized protein</fullName>
    </submittedName>
</protein>
<name>A0ACB7S9V7_HYAAI</name>
<organism evidence="1 2">
    <name type="scientific">Hyalomma asiaticum</name>
    <name type="common">Tick</name>
    <dbReference type="NCBI Taxonomy" id="266040"/>
    <lineage>
        <taxon>Eukaryota</taxon>
        <taxon>Metazoa</taxon>
        <taxon>Ecdysozoa</taxon>
        <taxon>Arthropoda</taxon>
        <taxon>Chelicerata</taxon>
        <taxon>Arachnida</taxon>
        <taxon>Acari</taxon>
        <taxon>Parasitiformes</taxon>
        <taxon>Ixodida</taxon>
        <taxon>Ixodoidea</taxon>
        <taxon>Ixodidae</taxon>
        <taxon>Hyalomminae</taxon>
        <taxon>Hyalomma</taxon>
    </lineage>
</organism>
<reference evidence="1" key="1">
    <citation type="submission" date="2020-05" db="EMBL/GenBank/DDBJ databases">
        <title>Large-scale comparative analyses of tick genomes elucidate their genetic diversity and vector capacities.</title>
        <authorList>
            <person name="Jia N."/>
            <person name="Wang J."/>
            <person name="Shi W."/>
            <person name="Du L."/>
            <person name="Sun Y."/>
            <person name="Zhan W."/>
            <person name="Jiang J."/>
            <person name="Wang Q."/>
            <person name="Zhang B."/>
            <person name="Ji P."/>
            <person name="Sakyi L.B."/>
            <person name="Cui X."/>
            <person name="Yuan T."/>
            <person name="Jiang B."/>
            <person name="Yang W."/>
            <person name="Lam T.T.-Y."/>
            <person name="Chang Q."/>
            <person name="Ding S."/>
            <person name="Wang X."/>
            <person name="Zhu J."/>
            <person name="Ruan X."/>
            <person name="Zhao L."/>
            <person name="Wei J."/>
            <person name="Que T."/>
            <person name="Du C."/>
            <person name="Cheng J."/>
            <person name="Dai P."/>
            <person name="Han X."/>
            <person name="Huang E."/>
            <person name="Gao Y."/>
            <person name="Liu J."/>
            <person name="Shao H."/>
            <person name="Ye R."/>
            <person name="Li L."/>
            <person name="Wei W."/>
            <person name="Wang X."/>
            <person name="Wang C."/>
            <person name="Yang T."/>
            <person name="Huo Q."/>
            <person name="Li W."/>
            <person name="Guo W."/>
            <person name="Chen H."/>
            <person name="Zhou L."/>
            <person name="Ni X."/>
            <person name="Tian J."/>
            <person name="Zhou Y."/>
            <person name="Sheng Y."/>
            <person name="Liu T."/>
            <person name="Pan Y."/>
            <person name="Xia L."/>
            <person name="Li J."/>
            <person name="Zhao F."/>
            <person name="Cao W."/>
        </authorList>
    </citation>
    <scope>NUCLEOTIDE SEQUENCE</scope>
    <source>
        <strain evidence="1">Hyas-2018</strain>
    </source>
</reference>
<gene>
    <name evidence="1" type="ORF">HPB50_006999</name>
</gene>
<dbReference type="EMBL" id="CM023485">
    <property type="protein sequence ID" value="KAH6929932.1"/>
    <property type="molecule type" value="Genomic_DNA"/>
</dbReference>
<accession>A0ACB7S9V7</accession>